<dbReference type="InterPro" id="IPR026845">
    <property type="entry name" value="NXPH/NXPE"/>
</dbReference>
<dbReference type="Proteomes" id="UP000515135">
    <property type="component" value="Unplaced"/>
</dbReference>
<proteinExistence type="predicted"/>
<dbReference type="SUPFAM" id="SSF52266">
    <property type="entry name" value="SGNH hydrolase"/>
    <property type="match status" value="1"/>
</dbReference>
<dbReference type="KEGG" id="bbel:109480580"/>
<dbReference type="OrthoDB" id="5950832at2759"/>
<dbReference type="GeneID" id="109480580"/>
<reference evidence="3" key="1">
    <citation type="submission" date="2025-08" db="UniProtKB">
        <authorList>
            <consortium name="RefSeq"/>
        </authorList>
    </citation>
    <scope>IDENTIFICATION</scope>
    <source>
        <tissue evidence="3">Gonad</tissue>
    </source>
</reference>
<gene>
    <name evidence="3" type="primary">LOC109480580</name>
</gene>
<dbReference type="AlphaFoldDB" id="A0A6P5A9D9"/>
<feature type="domain" description="NXPE C-terminal" evidence="1">
    <location>
        <begin position="282"/>
        <end position="508"/>
    </location>
</feature>
<dbReference type="Pfam" id="PF24536">
    <property type="entry name" value="NXPE4_C"/>
    <property type="match status" value="1"/>
</dbReference>
<protein>
    <submittedName>
        <fullName evidence="3">NXPE family member 3-like</fullName>
    </submittedName>
</protein>
<evidence type="ECO:0000259" key="1">
    <source>
        <dbReference type="Pfam" id="PF24536"/>
    </source>
</evidence>
<accession>A0A6P5A9D9</accession>
<keyword evidence="2" id="KW-1185">Reference proteome</keyword>
<evidence type="ECO:0000313" key="2">
    <source>
        <dbReference type="Proteomes" id="UP000515135"/>
    </source>
</evidence>
<dbReference type="PANTHER" id="PTHR16165">
    <property type="entry name" value="NXPE FAMILY MEMBER"/>
    <property type="match status" value="1"/>
</dbReference>
<sequence length="510" mass="58245">MYVVFTVLIGAVVIFITNSEFLFLFPLHAALKKEPCYIENVTCPYNTTIVVLKRDHQYHRGDVLTVRMVARDKEGKPKMYGGDFLRARLISSDRSLQASSAGHVTDHCNGTYTVQFPLYWAGGVSIKIQLVHPSEAVKVLQRVREVPNKRVFSCSFVYMYEPATTAAQCFSSANPGLQSHQQCDFSKPEVNGTWICEKPGKLPCSTISKCRWDPGKSRATTLGLVSGEEKKLFQRPYLEEELEIDPKEPVHVLEAELPTSQRLPACTWDTTASLGHWSAKVWTSSVCNVRVFSKKDIQWCLANKTVYMQGDSTVRQWSERLQEIVPLNYDKATMDSTALLGGDNSQWNISVRYRFHHFPVQGGAWNIFYDFRYVVDELDATRGGPDTVIVVSLWAHFTAEPLELIRSRLYAIRAAIHRLKRRSPGTRVFVRTGTTREHKRRKLEFYLLASDWLAYQITEVIREMFRADPDVVVLDTWDMSVCQPGRDYIHPDLTMVDSQLNTLFSHICPN</sequence>
<dbReference type="RefSeq" id="XP_019638371.1">
    <property type="nucleotide sequence ID" value="XM_019782812.1"/>
</dbReference>
<dbReference type="InterPro" id="IPR057106">
    <property type="entry name" value="NXPE4_C"/>
</dbReference>
<organism evidence="2 3">
    <name type="scientific">Branchiostoma belcheri</name>
    <name type="common">Amphioxus</name>
    <dbReference type="NCBI Taxonomy" id="7741"/>
    <lineage>
        <taxon>Eukaryota</taxon>
        <taxon>Metazoa</taxon>
        <taxon>Chordata</taxon>
        <taxon>Cephalochordata</taxon>
        <taxon>Leptocardii</taxon>
        <taxon>Amphioxiformes</taxon>
        <taxon>Branchiostomatidae</taxon>
        <taxon>Branchiostoma</taxon>
    </lineage>
</organism>
<name>A0A6P5A9D9_BRABE</name>
<evidence type="ECO:0000313" key="3">
    <source>
        <dbReference type="RefSeq" id="XP_019638371.1"/>
    </source>
</evidence>
<dbReference type="PANTHER" id="PTHR16165:SF5">
    <property type="entry name" value="NXPE FAMILY MEMBER 3"/>
    <property type="match status" value="1"/>
</dbReference>
<dbReference type="Pfam" id="PF06312">
    <property type="entry name" value="Neurexophilin"/>
    <property type="match status" value="1"/>
</dbReference>